<keyword evidence="3" id="KW-0677">Repeat</keyword>
<keyword evidence="10" id="KW-1185">Reference proteome</keyword>
<dbReference type="InterPro" id="IPR021832">
    <property type="entry name" value="ANKRD13"/>
</dbReference>
<name>A0ABR2K017_9EUKA</name>
<gene>
    <name evidence="9" type="ORF">M9Y10_043569</name>
</gene>
<dbReference type="InterPro" id="IPR055285">
    <property type="entry name" value="ANKRD13_C"/>
</dbReference>
<organism evidence="9 10">
    <name type="scientific">Tritrichomonas musculus</name>
    <dbReference type="NCBI Taxonomy" id="1915356"/>
    <lineage>
        <taxon>Eukaryota</taxon>
        <taxon>Metamonada</taxon>
        <taxon>Parabasalia</taxon>
        <taxon>Tritrichomonadida</taxon>
        <taxon>Tritrichomonadidae</taxon>
        <taxon>Tritrichomonas</taxon>
    </lineage>
</organism>
<accession>A0ABR2K017</accession>
<keyword evidence="6" id="KW-0472">Membrane</keyword>
<evidence type="ECO:0000256" key="1">
    <source>
        <dbReference type="ARBA" id="ARBA00004240"/>
    </source>
</evidence>
<evidence type="ECO:0000256" key="6">
    <source>
        <dbReference type="ARBA" id="ARBA00023136"/>
    </source>
</evidence>
<feature type="domain" description="Ankyrin repeat" evidence="8">
    <location>
        <begin position="121"/>
        <end position="435"/>
    </location>
</feature>
<dbReference type="PANTHER" id="PTHR12447:SF25">
    <property type="entry name" value="ANKYRIN REPEAT DOMAIN-CONTAINING PROTEIN 13C"/>
    <property type="match status" value="1"/>
</dbReference>
<dbReference type="Proteomes" id="UP001470230">
    <property type="component" value="Unassembled WGS sequence"/>
</dbReference>
<evidence type="ECO:0000256" key="4">
    <source>
        <dbReference type="ARBA" id="ARBA00022824"/>
    </source>
</evidence>
<dbReference type="PANTHER" id="PTHR12447">
    <property type="entry name" value="ANKYRIN REPEAT DOMAIN-CONTAINING PROTEIN 13"/>
    <property type="match status" value="1"/>
</dbReference>
<dbReference type="EMBL" id="JAPFFF010000008">
    <property type="protein sequence ID" value="KAK8884459.1"/>
    <property type="molecule type" value="Genomic_DNA"/>
</dbReference>
<evidence type="ECO:0000259" key="8">
    <source>
        <dbReference type="Pfam" id="PF11904"/>
    </source>
</evidence>
<feature type="compositionally biased region" description="Basic and acidic residues" evidence="7">
    <location>
        <begin position="282"/>
        <end position="294"/>
    </location>
</feature>
<evidence type="ECO:0000256" key="7">
    <source>
        <dbReference type="SAM" id="MobiDB-lite"/>
    </source>
</evidence>
<dbReference type="Pfam" id="PF11904">
    <property type="entry name" value="ANKRD13_C"/>
    <property type="match status" value="1"/>
</dbReference>
<protein>
    <recommendedName>
        <fullName evidence="8">Ankyrin repeat domain-containing protein</fullName>
    </recommendedName>
</protein>
<proteinExistence type="predicted"/>
<comment type="caution">
    <text evidence="9">The sequence shown here is derived from an EMBL/GenBank/DDBJ whole genome shotgun (WGS) entry which is preliminary data.</text>
</comment>
<feature type="region of interest" description="Disordered" evidence="7">
    <location>
        <begin position="282"/>
        <end position="350"/>
    </location>
</feature>
<evidence type="ECO:0000256" key="5">
    <source>
        <dbReference type="ARBA" id="ARBA00023043"/>
    </source>
</evidence>
<feature type="region of interest" description="Disordered" evidence="7">
    <location>
        <begin position="176"/>
        <end position="205"/>
    </location>
</feature>
<feature type="compositionally biased region" description="Basic and acidic residues" evidence="7">
    <location>
        <begin position="308"/>
        <end position="319"/>
    </location>
</feature>
<evidence type="ECO:0000313" key="9">
    <source>
        <dbReference type="EMBL" id="KAK8884459.1"/>
    </source>
</evidence>
<keyword evidence="5" id="KW-0040">ANK repeat</keyword>
<feature type="compositionally biased region" description="Low complexity" evidence="7">
    <location>
        <begin position="176"/>
        <end position="201"/>
    </location>
</feature>
<sequence length="446" mass="52027">MASKEEELWKAIKEGRFVDAENLIASGADTRRPNPNDNELTGLDYAQLTGDINFFKYVSYKNREINVKTVTERFPSLVDTFLTLPDFQMNFKWRVYSWVPFISAFCPKDEWKMTKVGGKLRIDTSLANWSGYRFTKGSISVFFDASTEDMLDSFIAIDNVSGERISVLREMVNTNEDQNIEESNNNNNYIAENENNTSENTQQKSTFDNDIDNLMKMDLLKGTILVDHIQRSVVNSGVFHKKPKTIIHDNLFHATEYELSDIKVRFMQYYYEDFGKDEIFNNTDGHEFKRDDKKPKSKSKKQKKNRKNHQEDSENKEENYQSNDDDDNPPNNLESFNYNDENENKSKKHVIKPHFHEKTYSGKFWCARDFPVQVWTLYPFLEALAPFGETPRNVIKVLDFFDVGTPVKGEISVFPTVKVEFQFCNYNGNVDEYREYVNQPPAESSQ</sequence>
<evidence type="ECO:0000256" key="2">
    <source>
        <dbReference type="ARBA" id="ARBA00004308"/>
    </source>
</evidence>
<keyword evidence="4" id="KW-0256">Endoplasmic reticulum</keyword>
<feature type="compositionally biased region" description="Basic residues" evidence="7">
    <location>
        <begin position="295"/>
        <end position="307"/>
    </location>
</feature>
<comment type="subcellular location">
    <subcellularLocation>
        <location evidence="2">Endomembrane system</location>
    </subcellularLocation>
    <subcellularLocation>
        <location evidence="1">Endoplasmic reticulum</location>
    </subcellularLocation>
</comment>
<evidence type="ECO:0000313" key="10">
    <source>
        <dbReference type="Proteomes" id="UP001470230"/>
    </source>
</evidence>
<reference evidence="9 10" key="1">
    <citation type="submission" date="2024-04" db="EMBL/GenBank/DDBJ databases">
        <title>Tritrichomonas musculus Genome.</title>
        <authorList>
            <person name="Alves-Ferreira E."/>
            <person name="Grigg M."/>
            <person name="Lorenzi H."/>
            <person name="Galac M."/>
        </authorList>
    </citation>
    <scope>NUCLEOTIDE SEQUENCE [LARGE SCALE GENOMIC DNA]</scope>
    <source>
        <strain evidence="9 10">EAF2021</strain>
    </source>
</reference>
<evidence type="ECO:0000256" key="3">
    <source>
        <dbReference type="ARBA" id="ARBA00022737"/>
    </source>
</evidence>